<dbReference type="InterPro" id="IPR006059">
    <property type="entry name" value="SBP"/>
</dbReference>
<dbReference type="Pfam" id="PF13416">
    <property type="entry name" value="SBP_bac_8"/>
    <property type="match status" value="1"/>
</dbReference>
<name>A0ABP4SXG8_9MICO</name>
<keyword evidence="5" id="KW-1185">Reference proteome</keyword>
<organism evidence="4 5">
    <name type="scientific">Microbacterium lacus</name>
    <dbReference type="NCBI Taxonomy" id="415217"/>
    <lineage>
        <taxon>Bacteria</taxon>
        <taxon>Bacillati</taxon>
        <taxon>Actinomycetota</taxon>
        <taxon>Actinomycetes</taxon>
        <taxon>Micrococcales</taxon>
        <taxon>Microbacteriaceae</taxon>
        <taxon>Microbacterium</taxon>
    </lineage>
</organism>
<gene>
    <name evidence="4" type="ORF">GCM10009807_23410</name>
</gene>
<dbReference type="Gene3D" id="3.40.190.10">
    <property type="entry name" value="Periplasmic binding protein-like II"/>
    <property type="match status" value="1"/>
</dbReference>
<dbReference type="PANTHER" id="PTHR30061:SF50">
    <property type="entry name" value="MALTOSE_MALTODEXTRIN-BINDING PERIPLASMIC PROTEIN"/>
    <property type="match status" value="1"/>
</dbReference>
<comment type="caution">
    <text evidence="4">The sequence shown here is derived from an EMBL/GenBank/DDBJ whole genome shotgun (WGS) entry which is preliminary data.</text>
</comment>
<evidence type="ECO:0000256" key="3">
    <source>
        <dbReference type="ARBA" id="ARBA00022729"/>
    </source>
</evidence>
<keyword evidence="2" id="KW-0813">Transport</keyword>
<comment type="similarity">
    <text evidence="1">Belongs to the bacterial solute-binding protein 1 family.</text>
</comment>
<evidence type="ECO:0000256" key="1">
    <source>
        <dbReference type="ARBA" id="ARBA00008520"/>
    </source>
</evidence>
<dbReference type="PROSITE" id="PS51257">
    <property type="entry name" value="PROKAR_LIPOPROTEIN"/>
    <property type="match status" value="1"/>
</dbReference>
<dbReference type="RefSeq" id="WP_344054760.1">
    <property type="nucleotide sequence ID" value="NZ_BAAAPK010000001.1"/>
</dbReference>
<evidence type="ECO:0000313" key="4">
    <source>
        <dbReference type="EMBL" id="GAA1678840.1"/>
    </source>
</evidence>
<proteinExistence type="inferred from homology"/>
<dbReference type="SUPFAM" id="SSF53850">
    <property type="entry name" value="Periplasmic binding protein-like II"/>
    <property type="match status" value="1"/>
</dbReference>
<keyword evidence="3" id="KW-0732">Signal</keyword>
<sequence>MTRKTRAIAGAGALTVAGALILSGCGGSGFDDSSGDTQGGLTSSDDALDILIGSSGEAETKAVEDAVAAWSADSGVEAKVSVANDLAQQLSQGFAAGSPPDLFYLSTDAIAGYAGNGSLVAYGDELANKDDFYPSLVENFTVDGDFYCAPKDFSTLALIINTDLWEAAGLTEADVPTTWDELAAVSKTLTTDGRVGLAFGAEYQRVGTFMAQAGGGMVVDGQAAANSPENVEALEYVKSHLEDGTFAYAADVGAGWGGEAFGKQLAAMVIEGNWIGGAMSADYPDVNYLVAELPAGPAGQGTLQFTNCWGMAADSPNQQAALDLVEYLTSTEQQLAFSEAFGPMPSITSAADAWTQANPDLAAFLTGADYAQFPPNQEGASDVVSDFNAQLESLKTGDPQQILDSVQANLEAVVG</sequence>
<dbReference type="PANTHER" id="PTHR30061">
    <property type="entry name" value="MALTOSE-BINDING PERIPLASMIC PROTEIN"/>
    <property type="match status" value="1"/>
</dbReference>
<dbReference type="EMBL" id="BAAAPK010000001">
    <property type="protein sequence ID" value="GAA1678840.1"/>
    <property type="molecule type" value="Genomic_DNA"/>
</dbReference>
<accession>A0ABP4SXG8</accession>
<reference evidence="5" key="1">
    <citation type="journal article" date="2019" name="Int. J. Syst. Evol. Microbiol.">
        <title>The Global Catalogue of Microorganisms (GCM) 10K type strain sequencing project: providing services to taxonomists for standard genome sequencing and annotation.</title>
        <authorList>
            <consortium name="The Broad Institute Genomics Platform"/>
            <consortium name="The Broad Institute Genome Sequencing Center for Infectious Disease"/>
            <person name="Wu L."/>
            <person name="Ma J."/>
        </authorList>
    </citation>
    <scope>NUCLEOTIDE SEQUENCE [LARGE SCALE GENOMIC DNA]</scope>
    <source>
        <strain evidence="5">JCM 15575</strain>
    </source>
</reference>
<protein>
    <submittedName>
        <fullName evidence="4">ABC transporter substrate-binding protein</fullName>
    </submittedName>
</protein>
<dbReference type="Proteomes" id="UP001500596">
    <property type="component" value="Unassembled WGS sequence"/>
</dbReference>
<evidence type="ECO:0000256" key="2">
    <source>
        <dbReference type="ARBA" id="ARBA00022448"/>
    </source>
</evidence>
<evidence type="ECO:0000313" key="5">
    <source>
        <dbReference type="Proteomes" id="UP001500596"/>
    </source>
</evidence>